<evidence type="ECO:0000313" key="1">
    <source>
        <dbReference type="EMBL" id="SMQ52950.1"/>
    </source>
</evidence>
<dbReference type="EMBL" id="LT853698">
    <property type="protein sequence ID" value="SMQ52950.1"/>
    <property type="molecule type" value="Genomic_DNA"/>
</dbReference>
<gene>
    <name evidence="1" type="ORF">ZT3D7_G8103</name>
</gene>
<protein>
    <submittedName>
        <fullName evidence="1">Uncharacterized protein</fullName>
    </submittedName>
</protein>
<evidence type="ECO:0000313" key="2">
    <source>
        <dbReference type="Proteomes" id="UP000215127"/>
    </source>
</evidence>
<sequence length="186" mass="20864">MEHLGAFGKLSPELRNIIYEHAALSATPPFSTTQYYNRRGPTLALLSTNSTINNEFETVLDARAAYSTTIDLNSPSYDTFTAPRAEEAKNLTVKVHLAPKLSAENPHWRQLREPLCIIAATSVEGPESLRIECVVLDDREDDGTMRALGVFCKKSDTLREYEIVFRDDCFGRKYTMSNKRGKAGDE</sequence>
<name>A0A1X7S090_ZYMT9</name>
<accession>A0A1X7S090</accession>
<keyword evidence="2" id="KW-1185">Reference proteome</keyword>
<dbReference type="Proteomes" id="UP000215127">
    <property type="component" value="Chromosome 7"/>
</dbReference>
<reference evidence="1 2" key="1">
    <citation type="submission" date="2016-06" db="EMBL/GenBank/DDBJ databases">
        <authorList>
            <person name="Kjaerup R.B."/>
            <person name="Dalgaard T.S."/>
            <person name="Juul-Madsen H.R."/>
        </authorList>
    </citation>
    <scope>NUCLEOTIDE SEQUENCE [LARGE SCALE GENOMIC DNA]</scope>
</reference>
<organism evidence="1 2">
    <name type="scientific">Zymoseptoria tritici (strain ST99CH_3D7)</name>
    <dbReference type="NCBI Taxonomy" id="1276538"/>
    <lineage>
        <taxon>Eukaryota</taxon>
        <taxon>Fungi</taxon>
        <taxon>Dikarya</taxon>
        <taxon>Ascomycota</taxon>
        <taxon>Pezizomycotina</taxon>
        <taxon>Dothideomycetes</taxon>
        <taxon>Dothideomycetidae</taxon>
        <taxon>Mycosphaerellales</taxon>
        <taxon>Mycosphaerellaceae</taxon>
        <taxon>Zymoseptoria</taxon>
    </lineage>
</organism>
<dbReference type="AlphaFoldDB" id="A0A1X7S090"/>
<proteinExistence type="predicted"/>